<protein>
    <submittedName>
        <fullName evidence="2">Endonuclease/exonuclease/phosphatase family protein</fullName>
    </submittedName>
</protein>
<evidence type="ECO:0000313" key="2">
    <source>
        <dbReference type="EMBL" id="MBK1853899.1"/>
    </source>
</evidence>
<dbReference type="RefSeq" id="WP_309488503.1">
    <property type="nucleotide sequence ID" value="NZ_JAENIG010000001.1"/>
</dbReference>
<dbReference type="InterPro" id="IPR036691">
    <property type="entry name" value="Endo/exonu/phosph_ase_sf"/>
</dbReference>
<dbReference type="EMBL" id="JAENIG010000001">
    <property type="protein sequence ID" value="MBK1853899.1"/>
    <property type="molecule type" value="Genomic_DNA"/>
</dbReference>
<evidence type="ECO:0000313" key="3">
    <source>
        <dbReference type="Proteomes" id="UP000634206"/>
    </source>
</evidence>
<gene>
    <name evidence="2" type="ORF">JIN83_02925</name>
</gene>
<sequence>MRRWPPRLLIIASFGLHVFTAACYTRQPDMMAAFTVYPLWMWGLIGLALTATAYVFWRAPLSLVMTIIWSLTMLFFSDESLPLARIGQEAPKPGPAEEFMGQDTLRVCTLNWGGKKHNRQEVAAQAERVASYHPDILLLQEVHPWQAKMIADALYAHGGDYRTSSNSAIITRWKVHLGIHNPMPHSQHITLKLPSGRMIDCANFHLRSANTDMRLWRRSCWKSHALNRQLQRREVFYSLSLLKHNTPYPTRPVIAAGDFNAPATDPLHDLLRKDFIDSFATVGTGWGNTWHRRIPLHRIDYIYSSPLLRPVRSHTVIVPASDHRMLVSDFILMP</sequence>
<keyword evidence="3" id="KW-1185">Reference proteome</keyword>
<feature type="domain" description="Endonuclease/exonuclease/phosphatase" evidence="1">
    <location>
        <begin position="125"/>
        <end position="323"/>
    </location>
</feature>
<dbReference type="AlphaFoldDB" id="A0AAE2SBJ1"/>
<dbReference type="SUPFAM" id="SSF56219">
    <property type="entry name" value="DNase I-like"/>
    <property type="match status" value="1"/>
</dbReference>
<evidence type="ECO:0000259" key="1">
    <source>
        <dbReference type="Pfam" id="PF03372"/>
    </source>
</evidence>
<accession>A0AAE2SBJ1</accession>
<dbReference type="Gene3D" id="3.60.10.10">
    <property type="entry name" value="Endonuclease/exonuclease/phosphatase"/>
    <property type="match status" value="1"/>
</dbReference>
<organism evidence="2 3">
    <name type="scientific">Oceaniferula flava</name>
    <dbReference type="NCBI Taxonomy" id="2800421"/>
    <lineage>
        <taxon>Bacteria</taxon>
        <taxon>Pseudomonadati</taxon>
        <taxon>Verrucomicrobiota</taxon>
        <taxon>Verrucomicrobiia</taxon>
        <taxon>Verrucomicrobiales</taxon>
        <taxon>Verrucomicrobiaceae</taxon>
        <taxon>Oceaniferula</taxon>
    </lineage>
</organism>
<keyword evidence="2" id="KW-0378">Hydrolase</keyword>
<dbReference type="PROSITE" id="PS51257">
    <property type="entry name" value="PROKAR_LIPOPROTEIN"/>
    <property type="match status" value="1"/>
</dbReference>
<keyword evidence="2" id="KW-0255">Endonuclease</keyword>
<dbReference type="InterPro" id="IPR005135">
    <property type="entry name" value="Endo/exonuclease/phosphatase"/>
</dbReference>
<keyword evidence="2" id="KW-0540">Nuclease</keyword>
<dbReference type="Pfam" id="PF03372">
    <property type="entry name" value="Exo_endo_phos"/>
    <property type="match status" value="1"/>
</dbReference>
<proteinExistence type="predicted"/>
<dbReference type="Proteomes" id="UP000634206">
    <property type="component" value="Unassembled WGS sequence"/>
</dbReference>
<reference evidence="2" key="1">
    <citation type="submission" date="2021-01" db="EMBL/GenBank/DDBJ databases">
        <title>Modified the classification status of verrucomicrobia.</title>
        <authorList>
            <person name="Feng X."/>
        </authorList>
    </citation>
    <scope>NUCLEOTIDE SEQUENCE</scope>
    <source>
        <strain evidence="2">5K15</strain>
    </source>
</reference>
<dbReference type="GO" id="GO:0004519">
    <property type="term" value="F:endonuclease activity"/>
    <property type="evidence" value="ECO:0007669"/>
    <property type="project" value="UniProtKB-KW"/>
</dbReference>
<name>A0AAE2SBJ1_9BACT</name>
<comment type="caution">
    <text evidence="2">The sequence shown here is derived from an EMBL/GenBank/DDBJ whole genome shotgun (WGS) entry which is preliminary data.</text>
</comment>